<feature type="region of interest" description="Disordered" evidence="1">
    <location>
        <begin position="131"/>
        <end position="186"/>
    </location>
</feature>
<reference evidence="2" key="1">
    <citation type="submission" date="2023-03" db="EMBL/GenBank/DDBJ databases">
        <title>Massive genome expansion in bonnet fungi (Mycena s.s.) driven by repeated elements and novel gene families across ecological guilds.</title>
        <authorList>
            <consortium name="Lawrence Berkeley National Laboratory"/>
            <person name="Harder C.B."/>
            <person name="Miyauchi S."/>
            <person name="Viragh M."/>
            <person name="Kuo A."/>
            <person name="Thoen E."/>
            <person name="Andreopoulos B."/>
            <person name="Lu D."/>
            <person name="Skrede I."/>
            <person name="Drula E."/>
            <person name="Henrissat B."/>
            <person name="Morin E."/>
            <person name="Kohler A."/>
            <person name="Barry K."/>
            <person name="LaButti K."/>
            <person name="Morin E."/>
            <person name="Salamov A."/>
            <person name="Lipzen A."/>
            <person name="Mereny Z."/>
            <person name="Hegedus B."/>
            <person name="Baldrian P."/>
            <person name="Stursova M."/>
            <person name="Weitz H."/>
            <person name="Taylor A."/>
            <person name="Grigoriev I.V."/>
            <person name="Nagy L.G."/>
            <person name="Martin F."/>
            <person name="Kauserud H."/>
        </authorList>
    </citation>
    <scope>NUCLEOTIDE SEQUENCE</scope>
    <source>
        <strain evidence="2">CBHHK200</strain>
    </source>
</reference>
<proteinExistence type="predicted"/>
<evidence type="ECO:0000313" key="3">
    <source>
        <dbReference type="Proteomes" id="UP001218188"/>
    </source>
</evidence>
<organism evidence="2 3">
    <name type="scientific">Mycena alexandri</name>
    <dbReference type="NCBI Taxonomy" id="1745969"/>
    <lineage>
        <taxon>Eukaryota</taxon>
        <taxon>Fungi</taxon>
        <taxon>Dikarya</taxon>
        <taxon>Basidiomycota</taxon>
        <taxon>Agaricomycotina</taxon>
        <taxon>Agaricomycetes</taxon>
        <taxon>Agaricomycetidae</taxon>
        <taxon>Agaricales</taxon>
        <taxon>Marasmiineae</taxon>
        <taxon>Mycenaceae</taxon>
        <taxon>Mycena</taxon>
    </lineage>
</organism>
<accession>A0AAD6SVC4</accession>
<keyword evidence="3" id="KW-1185">Reference proteome</keyword>
<evidence type="ECO:0000313" key="2">
    <source>
        <dbReference type="EMBL" id="KAJ7034726.1"/>
    </source>
</evidence>
<evidence type="ECO:0000256" key="1">
    <source>
        <dbReference type="SAM" id="MobiDB-lite"/>
    </source>
</evidence>
<feature type="compositionally biased region" description="Basic residues" evidence="1">
    <location>
        <begin position="172"/>
        <end position="181"/>
    </location>
</feature>
<dbReference type="Proteomes" id="UP001218188">
    <property type="component" value="Unassembled WGS sequence"/>
</dbReference>
<name>A0AAD6SVC4_9AGAR</name>
<dbReference type="EMBL" id="JARJCM010000055">
    <property type="protein sequence ID" value="KAJ7034726.1"/>
    <property type="molecule type" value="Genomic_DNA"/>
</dbReference>
<sequence length="231" mass="25364">MRIGLNDTCLLEENYYRDIATRRLLNAELPVQLHLSFNNFAGFKIDCAKPAATQLPPLRLSALHQDYQVVRHFQAVATGVKFLNWSFLKDVVQLGIRNIGTSCGVSALHTSRAFNVDTLGDTLPKIKEPAVAAGKSRNTATLGGDPRSTPLDLEPSISTAWGMSSEDQRTGNGRRKSRKHPKSDAVRAAVRRYTTEWWRRISLDLCSSLLSHLSAALGTKGGESTTKGGME</sequence>
<gene>
    <name evidence="2" type="ORF">C8F04DRAFT_1182987</name>
</gene>
<comment type="caution">
    <text evidence="2">The sequence shown here is derived from an EMBL/GenBank/DDBJ whole genome shotgun (WGS) entry which is preliminary data.</text>
</comment>
<protein>
    <submittedName>
        <fullName evidence="2">Uncharacterized protein</fullName>
    </submittedName>
</protein>
<dbReference type="AlphaFoldDB" id="A0AAD6SVC4"/>